<dbReference type="SUPFAM" id="SSF51735">
    <property type="entry name" value="NAD(P)-binding Rossmann-fold domains"/>
    <property type="match status" value="1"/>
</dbReference>
<dbReference type="AlphaFoldDB" id="A0A6P2D0E8"/>
<keyword evidence="5" id="KW-1185">Reference proteome</keyword>
<sequence length="273" mass="28896">MRVAGCRVLVTGAGQGLGFAIAAAFVRAGARVILTDLNAHAVESACANLKESSDTITGYALDVTNAEQVADVRARVLAEHGRIDVLVNNAGVVFGGAFLDVPLPRHLATANVNLGGVLAVTHAFLPDLLAQPAGHVVNIASASAILALPFGASYAATKWAVLGFSDSLREELQFLGHKHVHITAMCPSFIATGLFAGAKPAFGTHWLTAEAVANAVVQAVEKRQEFVLLPRSVRLLYSFTGWWPRSWFRAACRVLGVSRSMTDWKGHTPPAPK</sequence>
<evidence type="ECO:0000256" key="1">
    <source>
        <dbReference type="ARBA" id="ARBA00006484"/>
    </source>
</evidence>
<dbReference type="Pfam" id="PF00106">
    <property type="entry name" value="adh_short"/>
    <property type="match status" value="1"/>
</dbReference>
<dbReference type="PANTHER" id="PTHR24322">
    <property type="entry name" value="PKSB"/>
    <property type="match status" value="1"/>
</dbReference>
<evidence type="ECO:0000256" key="2">
    <source>
        <dbReference type="ARBA" id="ARBA00023002"/>
    </source>
</evidence>
<dbReference type="EMBL" id="LR593886">
    <property type="protein sequence ID" value="VTR93544.1"/>
    <property type="molecule type" value="Genomic_DNA"/>
</dbReference>
<name>A0A6P2D0E8_9BACT</name>
<dbReference type="KEGG" id="gms:SOIL9_41700"/>
<organism evidence="4 5">
    <name type="scientific">Gemmata massiliana</name>
    <dbReference type="NCBI Taxonomy" id="1210884"/>
    <lineage>
        <taxon>Bacteria</taxon>
        <taxon>Pseudomonadati</taxon>
        <taxon>Planctomycetota</taxon>
        <taxon>Planctomycetia</taxon>
        <taxon>Gemmatales</taxon>
        <taxon>Gemmataceae</taxon>
        <taxon>Gemmata</taxon>
    </lineage>
</organism>
<protein>
    <submittedName>
        <fullName evidence="4">Uncharacterized protein</fullName>
    </submittedName>
</protein>
<dbReference type="InterPro" id="IPR020904">
    <property type="entry name" value="Sc_DH/Rdtase_CS"/>
</dbReference>
<dbReference type="InterPro" id="IPR036291">
    <property type="entry name" value="NAD(P)-bd_dom_sf"/>
</dbReference>
<proteinExistence type="inferred from homology"/>
<dbReference type="Gene3D" id="3.40.50.720">
    <property type="entry name" value="NAD(P)-binding Rossmann-like Domain"/>
    <property type="match status" value="1"/>
</dbReference>
<reference evidence="4 5" key="1">
    <citation type="submission" date="2019-05" db="EMBL/GenBank/DDBJ databases">
        <authorList>
            <consortium name="Science for Life Laboratories"/>
        </authorList>
    </citation>
    <scope>NUCLEOTIDE SEQUENCE [LARGE SCALE GENOMIC DNA]</scope>
    <source>
        <strain evidence="4">Soil9</strain>
    </source>
</reference>
<evidence type="ECO:0000256" key="3">
    <source>
        <dbReference type="RuleBase" id="RU000363"/>
    </source>
</evidence>
<dbReference type="Proteomes" id="UP000464178">
    <property type="component" value="Chromosome"/>
</dbReference>
<comment type="similarity">
    <text evidence="1 3">Belongs to the short-chain dehydrogenases/reductases (SDR) family.</text>
</comment>
<accession>A0A6P2D0E8</accession>
<gene>
    <name evidence="4" type="ORF">SOIL9_41700</name>
</gene>
<dbReference type="PANTHER" id="PTHR24322:SF736">
    <property type="entry name" value="RETINOL DEHYDROGENASE 10"/>
    <property type="match status" value="1"/>
</dbReference>
<dbReference type="RefSeq" id="WP_162668255.1">
    <property type="nucleotide sequence ID" value="NZ_LR593886.1"/>
</dbReference>
<dbReference type="PROSITE" id="PS00061">
    <property type="entry name" value="ADH_SHORT"/>
    <property type="match status" value="1"/>
</dbReference>
<dbReference type="GO" id="GO:0016616">
    <property type="term" value="F:oxidoreductase activity, acting on the CH-OH group of donors, NAD or NADP as acceptor"/>
    <property type="evidence" value="ECO:0007669"/>
    <property type="project" value="TreeGrafter"/>
</dbReference>
<evidence type="ECO:0000313" key="4">
    <source>
        <dbReference type="EMBL" id="VTR93544.1"/>
    </source>
</evidence>
<keyword evidence="2" id="KW-0560">Oxidoreductase</keyword>
<evidence type="ECO:0000313" key="5">
    <source>
        <dbReference type="Proteomes" id="UP000464178"/>
    </source>
</evidence>
<dbReference type="InterPro" id="IPR002347">
    <property type="entry name" value="SDR_fam"/>
</dbReference>
<dbReference type="PRINTS" id="PR00080">
    <property type="entry name" value="SDRFAMILY"/>
</dbReference>
<dbReference type="PRINTS" id="PR00081">
    <property type="entry name" value="GDHRDH"/>
</dbReference>